<reference evidence="1 2" key="3">
    <citation type="submission" date="2019-11" db="EMBL/GenBank/DDBJ databases">
        <title>A de novo genome assembly of a pear dwarfing rootstock.</title>
        <authorList>
            <person name="Wang F."/>
            <person name="Wang J."/>
            <person name="Li S."/>
            <person name="Zhang Y."/>
            <person name="Fang M."/>
            <person name="Ma L."/>
            <person name="Zhao Y."/>
            <person name="Jiang S."/>
        </authorList>
    </citation>
    <scope>NUCLEOTIDE SEQUENCE [LARGE SCALE GENOMIC DNA]</scope>
    <source>
        <strain evidence="1">S2</strain>
        <tissue evidence="1">Leaf</tissue>
    </source>
</reference>
<proteinExistence type="predicted"/>
<name>A0A5N5FX92_9ROSA</name>
<evidence type="ECO:0000313" key="2">
    <source>
        <dbReference type="Proteomes" id="UP000327157"/>
    </source>
</evidence>
<accession>A0A5N5FX92</accession>
<dbReference type="AlphaFoldDB" id="A0A5N5FX92"/>
<reference evidence="1 2" key="1">
    <citation type="submission" date="2019-09" db="EMBL/GenBank/DDBJ databases">
        <authorList>
            <person name="Ou C."/>
        </authorList>
    </citation>
    <scope>NUCLEOTIDE SEQUENCE [LARGE SCALE GENOMIC DNA]</scope>
    <source>
        <strain evidence="1">S2</strain>
        <tissue evidence="1">Leaf</tissue>
    </source>
</reference>
<dbReference type="Proteomes" id="UP000327157">
    <property type="component" value="Chromosome 10"/>
</dbReference>
<reference evidence="2" key="2">
    <citation type="submission" date="2019-10" db="EMBL/GenBank/DDBJ databases">
        <title>A de novo genome assembly of a pear dwarfing rootstock.</title>
        <authorList>
            <person name="Wang F."/>
            <person name="Wang J."/>
            <person name="Li S."/>
            <person name="Zhang Y."/>
            <person name="Fang M."/>
            <person name="Ma L."/>
            <person name="Zhao Y."/>
            <person name="Jiang S."/>
        </authorList>
    </citation>
    <scope>NUCLEOTIDE SEQUENCE [LARGE SCALE GENOMIC DNA]</scope>
</reference>
<keyword evidence="2" id="KW-1185">Reference proteome</keyword>
<evidence type="ECO:0000313" key="1">
    <source>
        <dbReference type="EMBL" id="KAB2602904.1"/>
    </source>
</evidence>
<organism evidence="1 2">
    <name type="scientific">Pyrus ussuriensis x Pyrus communis</name>
    <dbReference type="NCBI Taxonomy" id="2448454"/>
    <lineage>
        <taxon>Eukaryota</taxon>
        <taxon>Viridiplantae</taxon>
        <taxon>Streptophyta</taxon>
        <taxon>Embryophyta</taxon>
        <taxon>Tracheophyta</taxon>
        <taxon>Spermatophyta</taxon>
        <taxon>Magnoliopsida</taxon>
        <taxon>eudicotyledons</taxon>
        <taxon>Gunneridae</taxon>
        <taxon>Pentapetalae</taxon>
        <taxon>rosids</taxon>
        <taxon>fabids</taxon>
        <taxon>Rosales</taxon>
        <taxon>Rosaceae</taxon>
        <taxon>Amygdaloideae</taxon>
        <taxon>Maleae</taxon>
        <taxon>Pyrus</taxon>
    </lineage>
</organism>
<dbReference type="EMBL" id="SMOL01000695">
    <property type="protein sequence ID" value="KAB2602904.1"/>
    <property type="molecule type" value="Genomic_DNA"/>
</dbReference>
<protein>
    <submittedName>
        <fullName evidence="1">Uncharacterized protein</fullName>
    </submittedName>
</protein>
<gene>
    <name evidence="1" type="ORF">D8674_003909</name>
</gene>
<comment type="caution">
    <text evidence="1">The sequence shown here is derived from an EMBL/GenBank/DDBJ whole genome shotgun (WGS) entry which is preliminary data.</text>
</comment>
<sequence length="131" mass="15675">MVNFGGPSSKRVQGRRFWERYYVLKFVDKKKKRAPTCVRYTYAAKSHYRIIYVELVGYEKSDMVKKFRGEVQVLERDSGVNWASWRDVPKEIKTVTINALAVSNLIKCIDIMFKYRFWELKFDVECDVERQ</sequence>